<organism evidence="2 3">
    <name type="scientific">Sinomonas halotolerans</name>
    <dbReference type="NCBI Taxonomy" id="1644133"/>
    <lineage>
        <taxon>Bacteria</taxon>
        <taxon>Bacillati</taxon>
        <taxon>Actinomycetota</taxon>
        <taxon>Actinomycetes</taxon>
        <taxon>Micrococcales</taxon>
        <taxon>Micrococcaceae</taxon>
        <taxon>Sinomonas</taxon>
    </lineage>
</organism>
<reference evidence="2 3" key="1">
    <citation type="submission" date="2024-05" db="EMBL/GenBank/DDBJ databases">
        <title>Sinomonas sp. nov., isolated from a waste landfill.</title>
        <authorList>
            <person name="Zhao Y."/>
        </authorList>
    </citation>
    <scope>NUCLEOTIDE SEQUENCE [LARGE SCALE GENOMIC DNA]</scope>
    <source>
        <strain evidence="2 3">CCTCC AB2014300</strain>
    </source>
</reference>
<protein>
    <submittedName>
        <fullName evidence="2">DUF5655 domain-containing protein</fullName>
    </submittedName>
</protein>
<dbReference type="InterPro" id="IPR043714">
    <property type="entry name" value="DUF5655"/>
</dbReference>
<dbReference type="EMBL" id="JBDFRB010000023">
    <property type="protein sequence ID" value="MEN2745978.1"/>
    <property type="molecule type" value="Genomic_DNA"/>
</dbReference>
<name>A0ABU9X7A5_9MICC</name>
<accession>A0ABU9X7A5</accession>
<evidence type="ECO:0000259" key="1">
    <source>
        <dbReference type="Pfam" id="PF18899"/>
    </source>
</evidence>
<dbReference type="RefSeq" id="WP_345886583.1">
    <property type="nucleotide sequence ID" value="NZ_JBDFRB010000023.1"/>
</dbReference>
<sequence length="124" mass="13798">MVEGEGQRGPEAFFEGSPEGLAIFRAVTEAVSWIGEAGVRTTKSQIAFRRHTGFAYVWRPGRYVHSDVPAVLSIALPRRDSSARFKEVAHPAPRVWMHHLELRGPEQVDAEVAAWLREAYEAAG</sequence>
<evidence type="ECO:0000313" key="3">
    <source>
        <dbReference type="Proteomes" id="UP001422074"/>
    </source>
</evidence>
<dbReference type="Pfam" id="PF18899">
    <property type="entry name" value="DUF5655"/>
    <property type="match status" value="1"/>
</dbReference>
<proteinExistence type="predicted"/>
<comment type="caution">
    <text evidence="2">The sequence shown here is derived from an EMBL/GenBank/DDBJ whole genome shotgun (WGS) entry which is preliminary data.</text>
</comment>
<dbReference type="Proteomes" id="UP001422074">
    <property type="component" value="Unassembled WGS sequence"/>
</dbReference>
<feature type="domain" description="DUF5655" evidence="1">
    <location>
        <begin position="13"/>
        <end position="121"/>
    </location>
</feature>
<evidence type="ECO:0000313" key="2">
    <source>
        <dbReference type="EMBL" id="MEN2745978.1"/>
    </source>
</evidence>
<gene>
    <name evidence="2" type="ORF">ABCQ75_15750</name>
</gene>
<keyword evidence="3" id="KW-1185">Reference proteome</keyword>